<accession>A0A099TVI8</accession>
<evidence type="ECO:0000313" key="4">
    <source>
        <dbReference type="Proteomes" id="UP000029922"/>
    </source>
</evidence>
<sequence>MLKSNLVSNLVKVGVALGAVSLFVACSSKSSGGSNSSSSSSSKSSSKSSKVSYSREAEVTVDAAREITVTKSAPYIKLPQLPAYEPKRLNEEARGIAVAHSVPYTCKLLGEVEGKDSSDGKVPPSFEDIREGATNDLRNRASELVNEDSRILVKLTKEAMICEMRVKDGQYEEKDCTAWQKIPQNGKILSYRVHANVFECGTK</sequence>
<dbReference type="EMBL" id="UGJE01000002">
    <property type="protein sequence ID" value="STQ87122.1"/>
    <property type="molecule type" value="Genomic_DNA"/>
</dbReference>
<keyword evidence="5" id="KW-1185">Reference proteome</keyword>
<name>A0A099TVI8_9HELI</name>
<dbReference type="AlphaFoldDB" id="A0A099TVI8"/>
<dbReference type="PROSITE" id="PS51257">
    <property type="entry name" value="PROKAR_LIPOPROTEIN"/>
    <property type="match status" value="1"/>
</dbReference>
<dbReference type="OrthoDB" id="5325741at2"/>
<dbReference type="Proteomes" id="UP000029922">
    <property type="component" value="Unassembled WGS sequence"/>
</dbReference>
<dbReference type="RefSeq" id="WP_034559341.1">
    <property type="nucleotide sequence ID" value="NZ_FZML01000026.1"/>
</dbReference>
<protein>
    <recommendedName>
        <fullName evidence="6">Lipoprotein</fullName>
    </recommendedName>
</protein>
<dbReference type="STRING" id="216.LS73_09240"/>
<dbReference type="EMBL" id="JRPD02000022">
    <property type="protein sequence ID" value="TLD98910.1"/>
    <property type="molecule type" value="Genomic_DNA"/>
</dbReference>
<feature type="region of interest" description="Disordered" evidence="1">
    <location>
        <begin position="29"/>
        <end position="52"/>
    </location>
</feature>
<gene>
    <name evidence="3" type="ORF">LS73_008120</name>
    <name evidence="2" type="ORF">NCTC12714_01944</name>
</gene>
<organism evidence="2 5">
    <name type="scientific">Helicobacter muridarum</name>
    <dbReference type="NCBI Taxonomy" id="216"/>
    <lineage>
        <taxon>Bacteria</taxon>
        <taxon>Pseudomonadati</taxon>
        <taxon>Campylobacterota</taxon>
        <taxon>Epsilonproteobacteria</taxon>
        <taxon>Campylobacterales</taxon>
        <taxon>Helicobacteraceae</taxon>
        <taxon>Helicobacter</taxon>
    </lineage>
</organism>
<evidence type="ECO:0000313" key="2">
    <source>
        <dbReference type="EMBL" id="STQ87122.1"/>
    </source>
</evidence>
<reference evidence="3 4" key="1">
    <citation type="journal article" date="2014" name="Genome Announc.">
        <title>Draft genome sequences of eight enterohepatic helicobacter species isolated from both laboratory and wild rodents.</title>
        <authorList>
            <person name="Sheh A."/>
            <person name="Shen Z."/>
            <person name="Fox J.G."/>
        </authorList>
    </citation>
    <scope>NUCLEOTIDE SEQUENCE [LARGE SCALE GENOMIC DNA]</scope>
    <source>
        <strain evidence="3 4">ST1</strain>
    </source>
</reference>
<evidence type="ECO:0000313" key="5">
    <source>
        <dbReference type="Proteomes" id="UP000255139"/>
    </source>
</evidence>
<reference evidence="2 5" key="2">
    <citation type="submission" date="2018-06" db="EMBL/GenBank/DDBJ databases">
        <authorList>
            <consortium name="Pathogen Informatics"/>
            <person name="Doyle S."/>
        </authorList>
    </citation>
    <scope>NUCLEOTIDE SEQUENCE [LARGE SCALE GENOMIC DNA]</scope>
    <source>
        <strain evidence="2 5">NCTC12714</strain>
    </source>
</reference>
<dbReference type="Proteomes" id="UP000255139">
    <property type="component" value="Unassembled WGS sequence"/>
</dbReference>
<evidence type="ECO:0000313" key="3">
    <source>
        <dbReference type="EMBL" id="TLD98910.1"/>
    </source>
</evidence>
<proteinExistence type="predicted"/>
<evidence type="ECO:0008006" key="6">
    <source>
        <dbReference type="Google" id="ProtNLM"/>
    </source>
</evidence>
<evidence type="ECO:0000256" key="1">
    <source>
        <dbReference type="SAM" id="MobiDB-lite"/>
    </source>
</evidence>